<evidence type="ECO:0000313" key="1">
    <source>
        <dbReference type="EMBL" id="KAH7909275.1"/>
    </source>
</evidence>
<name>A0ACB8A7M7_9AGAM</name>
<dbReference type="Proteomes" id="UP000790377">
    <property type="component" value="Unassembled WGS sequence"/>
</dbReference>
<gene>
    <name evidence="1" type="ORF">BJ138DRAFT_1181150</name>
</gene>
<protein>
    <submittedName>
        <fullName evidence="1">Cytochrome P450</fullName>
    </submittedName>
</protein>
<evidence type="ECO:0000313" key="2">
    <source>
        <dbReference type="Proteomes" id="UP000790377"/>
    </source>
</evidence>
<keyword evidence="2" id="KW-1185">Reference proteome</keyword>
<proteinExistence type="predicted"/>
<dbReference type="EMBL" id="MU267769">
    <property type="protein sequence ID" value="KAH7909275.1"/>
    <property type="molecule type" value="Genomic_DNA"/>
</dbReference>
<comment type="caution">
    <text evidence="1">The sequence shown here is derived from an EMBL/GenBank/DDBJ whole genome shotgun (WGS) entry which is preliminary data.</text>
</comment>
<organism evidence="1 2">
    <name type="scientific">Hygrophoropsis aurantiaca</name>
    <dbReference type="NCBI Taxonomy" id="72124"/>
    <lineage>
        <taxon>Eukaryota</taxon>
        <taxon>Fungi</taxon>
        <taxon>Dikarya</taxon>
        <taxon>Basidiomycota</taxon>
        <taxon>Agaricomycotina</taxon>
        <taxon>Agaricomycetes</taxon>
        <taxon>Agaricomycetidae</taxon>
        <taxon>Boletales</taxon>
        <taxon>Coniophorineae</taxon>
        <taxon>Hygrophoropsidaceae</taxon>
        <taxon>Hygrophoropsis</taxon>
    </lineage>
</organism>
<sequence length="249" mass="28113">MLHSNMWRDYEKPLLCLVYRCFLIVHQTGDSTTPSLFSDLLERMEEEPERKPAFEAVIKDVSNTTIAAASETIQQRGREEIETVVGLDRLPSFSDMDSLPFINAILRKCIRWQLISPIARPHATSSNDVYNGYFIPKDSGVTVIPNAWLDSRLANFVITGICRATSPIIQMSALKPDRWLDANGELEHDESANFMFGWGRRICPGRCSADATMWIARSELLANLEFHKAKDAEGKDIDVVPTFTSGFVR</sequence>
<reference evidence="1" key="1">
    <citation type="journal article" date="2021" name="New Phytol.">
        <title>Evolutionary innovations through gain and loss of genes in the ectomycorrhizal Boletales.</title>
        <authorList>
            <person name="Wu G."/>
            <person name="Miyauchi S."/>
            <person name="Morin E."/>
            <person name="Kuo A."/>
            <person name="Drula E."/>
            <person name="Varga T."/>
            <person name="Kohler A."/>
            <person name="Feng B."/>
            <person name="Cao Y."/>
            <person name="Lipzen A."/>
            <person name="Daum C."/>
            <person name="Hundley H."/>
            <person name="Pangilinan J."/>
            <person name="Johnson J."/>
            <person name="Barry K."/>
            <person name="LaButti K."/>
            <person name="Ng V."/>
            <person name="Ahrendt S."/>
            <person name="Min B."/>
            <person name="Choi I.G."/>
            <person name="Park H."/>
            <person name="Plett J.M."/>
            <person name="Magnuson J."/>
            <person name="Spatafora J.W."/>
            <person name="Nagy L.G."/>
            <person name="Henrissat B."/>
            <person name="Grigoriev I.V."/>
            <person name="Yang Z.L."/>
            <person name="Xu J."/>
            <person name="Martin F.M."/>
        </authorList>
    </citation>
    <scope>NUCLEOTIDE SEQUENCE</scope>
    <source>
        <strain evidence="1">ATCC 28755</strain>
    </source>
</reference>
<accession>A0ACB8A7M7</accession>